<accession>A0A9D1W3G1</accession>
<dbReference type="InterPro" id="IPR041465">
    <property type="entry name" value="SfsA_N"/>
</dbReference>
<comment type="similarity">
    <text evidence="1">Belongs to the SfsA family.</text>
</comment>
<proteinExistence type="inferred from homology"/>
<dbReference type="Pfam" id="PF17746">
    <property type="entry name" value="SfsA_N"/>
    <property type="match status" value="1"/>
</dbReference>
<sequence length="233" mass="25476">MTYENIEPGIFLARPNRFTARVLIRGRETVCHVKNTGRCRELLLPGASVLVQFHPDAKAAGRKTEYSLIAVWKSGVLINMDSQAPNQAAWEWLRTSPQLADLRREVTFGNSRFDLAFTRGGNPGFMEVKGVTLEENGTARFPDAPTLRGVRHIRELTRMAGEGMDAAVLFVIQMKGVSSFEPNMATQPEFGLALRDAADAGVQILARDCLVSLDEAAGTLSLAIDAPVPVKLP</sequence>
<evidence type="ECO:0000259" key="3">
    <source>
        <dbReference type="Pfam" id="PF17746"/>
    </source>
</evidence>
<evidence type="ECO:0000313" key="4">
    <source>
        <dbReference type="EMBL" id="HIX51796.1"/>
    </source>
</evidence>
<dbReference type="InterPro" id="IPR005224">
    <property type="entry name" value="SfsA"/>
</dbReference>
<dbReference type="InterPro" id="IPR040452">
    <property type="entry name" value="SfsA_C"/>
</dbReference>
<dbReference type="CDD" id="cd22359">
    <property type="entry name" value="SfsA-like_bacterial"/>
    <property type="match status" value="1"/>
</dbReference>
<name>A0A9D1W3G1_9FIRM</name>
<dbReference type="GO" id="GO:0003677">
    <property type="term" value="F:DNA binding"/>
    <property type="evidence" value="ECO:0007669"/>
    <property type="project" value="InterPro"/>
</dbReference>
<dbReference type="AlphaFoldDB" id="A0A9D1W3G1"/>
<evidence type="ECO:0000256" key="1">
    <source>
        <dbReference type="HAMAP-Rule" id="MF_00095"/>
    </source>
</evidence>
<dbReference type="Proteomes" id="UP000886780">
    <property type="component" value="Unassembled WGS sequence"/>
</dbReference>
<gene>
    <name evidence="1 4" type="primary">sfsA</name>
    <name evidence="4" type="ORF">IAA28_03190</name>
</gene>
<feature type="domain" description="Sugar fermentation stimulation protein C-terminal" evidence="2">
    <location>
        <begin position="84"/>
        <end position="213"/>
    </location>
</feature>
<dbReference type="Pfam" id="PF03749">
    <property type="entry name" value="SfsA"/>
    <property type="match status" value="1"/>
</dbReference>
<dbReference type="EMBL" id="DXEU01000057">
    <property type="protein sequence ID" value="HIX51796.1"/>
    <property type="molecule type" value="Genomic_DNA"/>
</dbReference>
<dbReference type="PANTHER" id="PTHR30545">
    <property type="entry name" value="SUGAR FERMENTATION STIMULATION PROTEIN A"/>
    <property type="match status" value="1"/>
</dbReference>
<dbReference type="Gene3D" id="2.40.50.580">
    <property type="match status" value="1"/>
</dbReference>
<reference evidence="4" key="2">
    <citation type="submission" date="2021-04" db="EMBL/GenBank/DDBJ databases">
        <authorList>
            <person name="Gilroy R."/>
        </authorList>
    </citation>
    <scope>NUCLEOTIDE SEQUENCE</scope>
    <source>
        <strain evidence="4">ChiGjej4B4-12881</strain>
    </source>
</reference>
<reference evidence="4" key="1">
    <citation type="journal article" date="2021" name="PeerJ">
        <title>Extensive microbial diversity within the chicken gut microbiome revealed by metagenomics and culture.</title>
        <authorList>
            <person name="Gilroy R."/>
            <person name="Ravi A."/>
            <person name="Getino M."/>
            <person name="Pursley I."/>
            <person name="Horton D.L."/>
            <person name="Alikhan N.F."/>
            <person name="Baker D."/>
            <person name="Gharbi K."/>
            <person name="Hall N."/>
            <person name="Watson M."/>
            <person name="Adriaenssens E.M."/>
            <person name="Foster-Nyarko E."/>
            <person name="Jarju S."/>
            <person name="Secka A."/>
            <person name="Antonio M."/>
            <person name="Oren A."/>
            <person name="Chaudhuri R.R."/>
            <person name="La Ragione R."/>
            <person name="Hildebrand F."/>
            <person name="Pallen M.J."/>
        </authorList>
    </citation>
    <scope>NUCLEOTIDE SEQUENCE</scope>
    <source>
        <strain evidence="4">ChiGjej4B4-12881</strain>
    </source>
</reference>
<dbReference type="NCBIfam" id="TIGR00230">
    <property type="entry name" value="sfsA"/>
    <property type="match status" value="1"/>
</dbReference>
<dbReference type="PANTHER" id="PTHR30545:SF2">
    <property type="entry name" value="SUGAR FERMENTATION STIMULATION PROTEIN A"/>
    <property type="match status" value="1"/>
</dbReference>
<evidence type="ECO:0000259" key="2">
    <source>
        <dbReference type="Pfam" id="PF03749"/>
    </source>
</evidence>
<evidence type="ECO:0000313" key="5">
    <source>
        <dbReference type="Proteomes" id="UP000886780"/>
    </source>
</evidence>
<feature type="domain" description="SfsA N-terminal OB" evidence="3">
    <location>
        <begin position="12"/>
        <end position="79"/>
    </location>
</feature>
<organism evidence="4 5">
    <name type="scientific">Candidatus Lachnoclostridium stercoripullorum</name>
    <dbReference type="NCBI Taxonomy" id="2838635"/>
    <lineage>
        <taxon>Bacteria</taxon>
        <taxon>Bacillati</taxon>
        <taxon>Bacillota</taxon>
        <taxon>Clostridia</taxon>
        <taxon>Lachnospirales</taxon>
        <taxon>Lachnospiraceae</taxon>
    </lineage>
</organism>
<comment type="caution">
    <text evidence="4">The sequence shown here is derived from an EMBL/GenBank/DDBJ whole genome shotgun (WGS) entry which is preliminary data.</text>
</comment>
<dbReference type="Gene3D" id="3.40.1350.60">
    <property type="match status" value="1"/>
</dbReference>
<dbReference type="HAMAP" id="MF_00095">
    <property type="entry name" value="SfsA"/>
    <property type="match status" value="1"/>
</dbReference>
<protein>
    <recommendedName>
        <fullName evidence="1">Sugar fermentation stimulation protein homolog</fullName>
    </recommendedName>
</protein>